<evidence type="ECO:0000313" key="1">
    <source>
        <dbReference type="EMBL" id="CRK93669.1"/>
    </source>
</evidence>
<keyword evidence="2" id="KW-1185">Reference proteome</keyword>
<dbReference type="AlphaFoldDB" id="A0A1J1I079"/>
<organism evidence="1 2">
    <name type="scientific">Clunio marinus</name>
    <dbReference type="NCBI Taxonomy" id="568069"/>
    <lineage>
        <taxon>Eukaryota</taxon>
        <taxon>Metazoa</taxon>
        <taxon>Ecdysozoa</taxon>
        <taxon>Arthropoda</taxon>
        <taxon>Hexapoda</taxon>
        <taxon>Insecta</taxon>
        <taxon>Pterygota</taxon>
        <taxon>Neoptera</taxon>
        <taxon>Endopterygota</taxon>
        <taxon>Diptera</taxon>
        <taxon>Nematocera</taxon>
        <taxon>Chironomoidea</taxon>
        <taxon>Chironomidae</taxon>
        <taxon>Clunio</taxon>
    </lineage>
</organism>
<dbReference type="EMBL" id="CVRI01000037">
    <property type="protein sequence ID" value="CRK93669.1"/>
    <property type="molecule type" value="Genomic_DNA"/>
</dbReference>
<protein>
    <submittedName>
        <fullName evidence="1">CLUMA_CG007198, isoform A</fullName>
    </submittedName>
</protein>
<gene>
    <name evidence="1" type="ORF">CLUMA_CG007198</name>
</gene>
<accession>A0A1J1I079</accession>
<sequence>MKLVRIANWDNYVAERKKTLTVRFIYELNHSSHSPHHNFIFLRYSFRFFLLLMPNKEKFDNSHITLMSFSNL</sequence>
<dbReference type="Proteomes" id="UP000183832">
    <property type="component" value="Unassembled WGS sequence"/>
</dbReference>
<name>A0A1J1I079_9DIPT</name>
<evidence type="ECO:0000313" key="2">
    <source>
        <dbReference type="Proteomes" id="UP000183832"/>
    </source>
</evidence>
<proteinExistence type="predicted"/>
<reference evidence="1 2" key="1">
    <citation type="submission" date="2015-04" db="EMBL/GenBank/DDBJ databases">
        <authorList>
            <person name="Syromyatnikov M.Y."/>
            <person name="Popov V.N."/>
        </authorList>
    </citation>
    <scope>NUCLEOTIDE SEQUENCE [LARGE SCALE GENOMIC DNA]</scope>
</reference>